<dbReference type="CDD" id="cd04301">
    <property type="entry name" value="NAT_SF"/>
    <property type="match status" value="1"/>
</dbReference>
<dbReference type="SUPFAM" id="SSF52210">
    <property type="entry name" value="Succinyl-CoA synthetase domains"/>
    <property type="match status" value="2"/>
</dbReference>
<accession>C7R4L2</accession>
<dbReference type="RefSeq" id="WP_015771697.1">
    <property type="nucleotide sequence ID" value="NC_013174.1"/>
</dbReference>
<gene>
    <name evidence="2" type="ordered locus">Jden_1416</name>
</gene>
<dbReference type="GO" id="GO:0005524">
    <property type="term" value="F:ATP binding"/>
    <property type="evidence" value="ECO:0007669"/>
    <property type="project" value="InterPro"/>
</dbReference>
<name>C7R4L2_JONDD</name>
<protein>
    <submittedName>
        <fullName evidence="2">GCN5-related N-acetyltransferase</fullName>
    </submittedName>
</protein>
<keyword evidence="2" id="KW-0808">Transferase</keyword>
<dbReference type="GO" id="GO:0016747">
    <property type="term" value="F:acyltransferase activity, transferring groups other than amino-acyl groups"/>
    <property type="evidence" value="ECO:0007669"/>
    <property type="project" value="InterPro"/>
</dbReference>
<dbReference type="HOGENOM" id="CLU_007415_3_0_11"/>
<dbReference type="EMBL" id="CP001706">
    <property type="protein sequence ID" value="ACV09069.1"/>
    <property type="molecule type" value="Genomic_DNA"/>
</dbReference>
<evidence type="ECO:0000313" key="3">
    <source>
        <dbReference type="Proteomes" id="UP000000628"/>
    </source>
</evidence>
<dbReference type="Gene3D" id="3.30.1490.20">
    <property type="entry name" value="ATP-grasp fold, A domain"/>
    <property type="match status" value="1"/>
</dbReference>
<dbReference type="SUPFAM" id="SSF56059">
    <property type="entry name" value="Glutathione synthetase ATP-binding domain-like"/>
    <property type="match status" value="1"/>
</dbReference>
<dbReference type="InterPro" id="IPR032875">
    <property type="entry name" value="Succ_CoA_lig_flav_dom"/>
</dbReference>
<dbReference type="InterPro" id="IPR013815">
    <property type="entry name" value="ATP_grasp_subdomain_1"/>
</dbReference>
<keyword evidence="3" id="KW-1185">Reference proteome</keyword>
<dbReference type="SUPFAM" id="SSF55729">
    <property type="entry name" value="Acyl-CoA N-acyltransferases (Nat)"/>
    <property type="match status" value="1"/>
</dbReference>
<dbReference type="PANTHER" id="PTHR42793:SF1">
    <property type="entry name" value="PEPTIDYL-LYSINE N-ACETYLTRANSFERASE PATZ"/>
    <property type="match status" value="1"/>
</dbReference>
<dbReference type="SUPFAM" id="SSF51735">
    <property type="entry name" value="NAD(P)-binding Rossmann-fold domains"/>
    <property type="match status" value="1"/>
</dbReference>
<dbReference type="Pfam" id="PF00583">
    <property type="entry name" value="Acetyltransf_1"/>
    <property type="match status" value="1"/>
</dbReference>
<organism evidence="2 3">
    <name type="scientific">Jonesia denitrificans (strain ATCC 14870 / DSM 20603 / BCRC 15368 / CIP 55.134 / JCM 11481 / NBRC 15587 / NCTC 10816 / Prevot 55134)</name>
    <name type="common">Listeria denitrificans</name>
    <dbReference type="NCBI Taxonomy" id="471856"/>
    <lineage>
        <taxon>Bacteria</taxon>
        <taxon>Bacillati</taxon>
        <taxon>Actinomycetota</taxon>
        <taxon>Actinomycetes</taxon>
        <taxon>Micrococcales</taxon>
        <taxon>Jonesiaceae</taxon>
        <taxon>Jonesia</taxon>
    </lineage>
</organism>
<dbReference type="PROSITE" id="PS51186">
    <property type="entry name" value="GNAT"/>
    <property type="match status" value="1"/>
</dbReference>
<dbReference type="InterPro" id="IPR016181">
    <property type="entry name" value="Acyl_CoA_acyltransferase"/>
</dbReference>
<dbReference type="eggNOG" id="COG1670">
    <property type="taxonomic scope" value="Bacteria"/>
</dbReference>
<dbReference type="Gene3D" id="3.40.630.30">
    <property type="match status" value="1"/>
</dbReference>
<dbReference type="Gene3D" id="3.40.50.720">
    <property type="entry name" value="NAD(P)-binding Rossmann-like Domain"/>
    <property type="match status" value="1"/>
</dbReference>
<dbReference type="OrthoDB" id="190266at2"/>
<dbReference type="InterPro" id="IPR000182">
    <property type="entry name" value="GNAT_dom"/>
</dbReference>
<dbReference type="AlphaFoldDB" id="C7R4L2"/>
<dbReference type="KEGG" id="jde:Jden_1416"/>
<evidence type="ECO:0000313" key="2">
    <source>
        <dbReference type="EMBL" id="ACV09069.1"/>
    </source>
</evidence>
<sequence length="909" mass="98190">MTDADHSATLPYPQHWEADVVLRDGTTAHVRPITPADRDALQRFHTGQSQQSTYMRFFAHLERLSDRDLARFTHVDYVDRCAIVATTTSAREPGVERIIGVARFDRVDADEAEVAFNVSDHIQGKGLGSVLLEHIADAAREVGIRRFTAEVLPHNARMLAVFTEAGYDQTQYVDDGIVTVSVDLDPTVRSEHVMAEREHRAESRSMQRLFRPRRMVLIASLTDEPTPEETRLASAALSSGIGVAGQVLHVVGLTPVTIRDAQRRHGMRDTFVHHADVRSFLADDTTFDLAVITVADHATAPILAILADKGIHTAVMMSSGFAEKGAHGLRLQRDMLRTAHGAGIRIVGPASHGLFSSTSDAPFNASLAPSLPPAGTVGLFCQSAAMAVTLLATVGRRRLGVANFLSAGNRADISGNDLMQFWHDDTDTHAVGMYLESIGNPRKFARIARRLSRRKPVVVVSAGQSGHIVPRGHAVRQTSTPRKTLDHMFQQAGVIRTANTHELVDTLQYFATQPLPGGPRVAIVATSESLAAITAEAARSSGLDVRHMGVIPPLAPARDVHATIEEAYACSDVDTVVIAHVPTVTDVGADTLAAIAKNAARHRIPTVACMYGFHGLTPELTSDGVTVPAYSTPEDAIKVLRHVHGYTTWLATDQGDRIEHHDIDRHRVSQLLSAAPDGPASAELTANVLAAYGITVWEAVTVATSAEAVAAAQTVGWPVALKSTADALRHRADLGGVRLGLHTPEELERAFHAMRTELSQQLGRSPSDPCFTFSVQKMAPSGVACVMRTREDELFGPVISFGLSGDATDLLDDLSYGIAPLTTTDAITMVRSLGAAPRLFGYKGLPTADTDAITDLLGRLSQLADHHPQIRELELYPVVVAHQGAAVLSARLIIQPAQRYDKQRRQLPQ</sequence>
<dbReference type="InterPro" id="IPR016102">
    <property type="entry name" value="Succinyl-CoA_synth-like"/>
</dbReference>
<dbReference type="Pfam" id="PF13549">
    <property type="entry name" value="ATP-grasp_5"/>
    <property type="match status" value="1"/>
</dbReference>
<dbReference type="PANTHER" id="PTHR42793">
    <property type="entry name" value="COA BINDING DOMAIN CONTAINING PROTEIN"/>
    <property type="match status" value="1"/>
</dbReference>
<dbReference type="Proteomes" id="UP000000628">
    <property type="component" value="Chromosome"/>
</dbReference>
<feature type="domain" description="N-acetyltransferase" evidence="1">
    <location>
        <begin position="28"/>
        <end position="189"/>
    </location>
</feature>
<dbReference type="Gene3D" id="3.40.50.261">
    <property type="entry name" value="Succinyl-CoA synthetase domains"/>
    <property type="match status" value="2"/>
</dbReference>
<dbReference type="STRING" id="471856.Jden_1416"/>
<proteinExistence type="predicted"/>
<dbReference type="Pfam" id="PF13607">
    <property type="entry name" value="Succ_CoA_lig"/>
    <property type="match status" value="1"/>
</dbReference>
<reference evidence="2 3" key="1">
    <citation type="journal article" date="2009" name="Stand. Genomic Sci.">
        <title>Complete genome sequence of Jonesia denitrificans type strain (Prevot 55134).</title>
        <authorList>
            <person name="Pukall R."/>
            <person name="Gehrich-Schroter G."/>
            <person name="Lapidus A."/>
            <person name="Nolan M."/>
            <person name="Glavina Del Rio T."/>
            <person name="Lucas S."/>
            <person name="Chen F."/>
            <person name="Tice H."/>
            <person name="Pitluck S."/>
            <person name="Cheng J.F."/>
            <person name="Copeland A."/>
            <person name="Saunders E."/>
            <person name="Brettin T."/>
            <person name="Detter J.C."/>
            <person name="Bruce D."/>
            <person name="Goodwin L."/>
            <person name="Pati A."/>
            <person name="Ivanova N."/>
            <person name="Mavromatis K."/>
            <person name="Ovchinnikova G."/>
            <person name="Chen A."/>
            <person name="Palaniappan K."/>
            <person name="Land M."/>
            <person name="Hauser L."/>
            <person name="Chang Y.J."/>
            <person name="Jeffries C.D."/>
            <person name="Chain P."/>
            <person name="Goker M."/>
            <person name="Bristow J."/>
            <person name="Eisen J.A."/>
            <person name="Markowitz V."/>
            <person name="Hugenholtz P."/>
            <person name="Kyrpides N.C."/>
            <person name="Klenk H.P."/>
            <person name="Han C."/>
        </authorList>
    </citation>
    <scope>NUCLEOTIDE SEQUENCE [LARGE SCALE GENOMIC DNA]</scope>
    <source>
        <strain evidence="3">ATCC 14870 / DSM 20603 / BCRC 15368 / CIP 55.134 / JCM 11481 / NBRC 15587 / NCTC 10816 / Prevot 55134</strain>
    </source>
</reference>
<dbReference type="eggNOG" id="COG1042">
    <property type="taxonomic scope" value="Bacteria"/>
</dbReference>
<dbReference type="Gene3D" id="3.30.470.20">
    <property type="entry name" value="ATP-grasp fold, B domain"/>
    <property type="match status" value="1"/>
</dbReference>
<evidence type="ECO:0000259" key="1">
    <source>
        <dbReference type="PROSITE" id="PS51186"/>
    </source>
</evidence>
<dbReference type="InterPro" id="IPR036291">
    <property type="entry name" value="NAD(P)-bd_dom_sf"/>
</dbReference>